<evidence type="ECO:0000313" key="3">
    <source>
        <dbReference type="Proteomes" id="UP000297452"/>
    </source>
</evidence>
<dbReference type="Proteomes" id="UP000297452">
    <property type="component" value="Unassembled WGS sequence"/>
</dbReference>
<keyword evidence="3" id="KW-1185">Reference proteome</keyword>
<evidence type="ECO:0000313" key="2">
    <source>
        <dbReference type="EMBL" id="TGO43559.1"/>
    </source>
</evidence>
<feature type="compositionally biased region" description="Basic residues" evidence="1">
    <location>
        <begin position="37"/>
        <end position="50"/>
    </location>
</feature>
<comment type="caution">
    <text evidence="2">The sequence shown here is derived from an EMBL/GenBank/DDBJ whole genome shotgun (WGS) entry which is preliminary data.</text>
</comment>
<gene>
    <name evidence="2" type="ORF">BOTNAR_2213g00010</name>
</gene>
<proteinExistence type="predicted"/>
<feature type="compositionally biased region" description="Polar residues" evidence="1">
    <location>
        <begin position="1"/>
        <end position="11"/>
    </location>
</feature>
<organism evidence="2 3">
    <name type="scientific">Botryotinia narcissicola</name>
    <dbReference type="NCBI Taxonomy" id="278944"/>
    <lineage>
        <taxon>Eukaryota</taxon>
        <taxon>Fungi</taxon>
        <taxon>Dikarya</taxon>
        <taxon>Ascomycota</taxon>
        <taxon>Pezizomycotina</taxon>
        <taxon>Leotiomycetes</taxon>
        <taxon>Helotiales</taxon>
        <taxon>Sclerotiniaceae</taxon>
        <taxon>Botryotinia</taxon>
    </lineage>
</organism>
<feature type="region of interest" description="Disordered" evidence="1">
    <location>
        <begin position="1"/>
        <end position="112"/>
    </location>
</feature>
<feature type="compositionally biased region" description="Basic and acidic residues" evidence="1">
    <location>
        <begin position="100"/>
        <end position="112"/>
    </location>
</feature>
<reference evidence="2 3" key="1">
    <citation type="submission" date="2017-12" db="EMBL/GenBank/DDBJ databases">
        <title>Comparative genomics of Botrytis spp.</title>
        <authorList>
            <person name="Valero-Jimenez C.A."/>
            <person name="Tapia P."/>
            <person name="Veloso J."/>
            <person name="Silva-Moreno E."/>
            <person name="Staats M."/>
            <person name="Valdes J.H."/>
            <person name="Van Kan J.A.L."/>
        </authorList>
    </citation>
    <scope>NUCLEOTIDE SEQUENCE [LARGE SCALE GENOMIC DNA]</scope>
    <source>
        <strain evidence="2 3">MUCL2120</strain>
    </source>
</reference>
<sequence>MAPTSKASGNNGKKPEKKEPVKASSSDPKEPCPTCRRQIKKSKMKDHTKKNHDSSDEDGGTSLPAGRYGAASSGWINKKCSPCGDGRIYTSREAYNRNIASEHSDIPRNKKE</sequence>
<protein>
    <submittedName>
        <fullName evidence="2">Uncharacterized protein</fullName>
    </submittedName>
</protein>
<accession>A0A4Z1H4Z3</accession>
<dbReference type="EMBL" id="PQXJ01002206">
    <property type="protein sequence ID" value="TGO43559.1"/>
    <property type="molecule type" value="Genomic_DNA"/>
</dbReference>
<dbReference type="AlphaFoldDB" id="A0A4Z1H4Z3"/>
<evidence type="ECO:0000256" key="1">
    <source>
        <dbReference type="SAM" id="MobiDB-lite"/>
    </source>
</evidence>
<name>A0A4Z1H4Z3_9HELO</name>